<feature type="coiled-coil region" evidence="1">
    <location>
        <begin position="21"/>
        <end position="55"/>
    </location>
</feature>
<sequence>MENCCKCDEYKEEQTIQSSRITCLEYDNEDQLNRIINLEKEQSKLDNTITTLNNTIITLNDKIIVLEKDNKEFKIKNNNF</sequence>
<proteinExistence type="predicted"/>
<evidence type="ECO:0000256" key="1">
    <source>
        <dbReference type="SAM" id="Coils"/>
    </source>
</evidence>
<dbReference type="EMBL" id="MN739802">
    <property type="protein sequence ID" value="QHT26783.1"/>
    <property type="molecule type" value="Genomic_DNA"/>
</dbReference>
<organism evidence="2">
    <name type="scientific">viral metagenome</name>
    <dbReference type="NCBI Taxonomy" id="1070528"/>
    <lineage>
        <taxon>unclassified sequences</taxon>
        <taxon>metagenomes</taxon>
        <taxon>organismal metagenomes</taxon>
    </lineage>
</organism>
<name>A0A6C0EEE8_9ZZZZ</name>
<evidence type="ECO:0000313" key="2">
    <source>
        <dbReference type="EMBL" id="QHT26783.1"/>
    </source>
</evidence>
<protein>
    <submittedName>
        <fullName evidence="2">Uncharacterized protein</fullName>
    </submittedName>
</protein>
<dbReference type="AlphaFoldDB" id="A0A6C0EEE8"/>
<reference evidence="2" key="1">
    <citation type="journal article" date="2020" name="Nature">
        <title>Giant virus diversity and host interactions through global metagenomics.</title>
        <authorList>
            <person name="Schulz F."/>
            <person name="Roux S."/>
            <person name="Paez-Espino D."/>
            <person name="Jungbluth S."/>
            <person name="Walsh D.A."/>
            <person name="Denef V.J."/>
            <person name="McMahon K.D."/>
            <person name="Konstantinidis K.T."/>
            <person name="Eloe-Fadrosh E.A."/>
            <person name="Kyrpides N.C."/>
            <person name="Woyke T."/>
        </authorList>
    </citation>
    <scope>NUCLEOTIDE SEQUENCE</scope>
    <source>
        <strain evidence="2">GVMAG-M-3300023179-2</strain>
    </source>
</reference>
<accession>A0A6C0EEE8</accession>
<keyword evidence="1" id="KW-0175">Coiled coil</keyword>